<evidence type="ECO:0000313" key="2">
    <source>
        <dbReference type="EMBL" id="MBS4198656.1"/>
    </source>
</evidence>
<dbReference type="RefSeq" id="WP_213109395.1">
    <property type="nucleotide sequence ID" value="NZ_JAGYPJ010000001.1"/>
</dbReference>
<reference evidence="2 3" key="1">
    <citation type="submission" date="2021-05" db="EMBL/GenBank/DDBJ databases">
        <title>Novel Bacillus species.</title>
        <authorList>
            <person name="Liu G."/>
        </authorList>
    </citation>
    <scope>NUCLEOTIDE SEQUENCE [LARGE SCALE GENOMIC DNA]</scope>
    <source>
        <strain evidence="2 3">FJAT-49732</strain>
    </source>
</reference>
<evidence type="ECO:0008006" key="4">
    <source>
        <dbReference type="Google" id="ProtNLM"/>
    </source>
</evidence>
<feature type="coiled-coil region" evidence="1">
    <location>
        <begin position="7"/>
        <end position="41"/>
    </location>
</feature>
<name>A0A942TIE5_9BACI</name>
<gene>
    <name evidence="2" type="ORF">KHA93_03200</name>
</gene>
<dbReference type="EMBL" id="JAGYPJ010000001">
    <property type="protein sequence ID" value="MBS4198656.1"/>
    <property type="molecule type" value="Genomic_DNA"/>
</dbReference>
<dbReference type="AlphaFoldDB" id="A0A942TIE5"/>
<dbReference type="Pfam" id="PF10737">
    <property type="entry name" value="GerPC"/>
    <property type="match status" value="1"/>
</dbReference>
<proteinExistence type="predicted"/>
<protein>
    <recommendedName>
        <fullName evidence="4">Spore germination protein PC</fullName>
    </recommendedName>
</protein>
<keyword evidence="1" id="KW-0175">Coiled coil</keyword>
<evidence type="ECO:0000313" key="3">
    <source>
        <dbReference type="Proteomes" id="UP000682713"/>
    </source>
</evidence>
<sequence>MDLKLYLKQLNEYVAWQQQEINQLQTTMAQLSADVQKLKEKPSITVERLEYKFDQLKVEKLDGTLNIGLNPADLNNIEDFSAVPSMRNEKAPEEDQQMKTELLEKLNQYVDQQLDKIIHESENQIGIQLEESYFNLIKEDIRKQLPTRAEHYLHFFSTRTNEDITSEQLFEKMYRTIIADINNGVHTFIAQMPRDRKEGK</sequence>
<dbReference type="Proteomes" id="UP000682713">
    <property type="component" value="Unassembled WGS sequence"/>
</dbReference>
<keyword evidence="3" id="KW-1185">Reference proteome</keyword>
<accession>A0A942TIE5</accession>
<comment type="caution">
    <text evidence="2">The sequence shown here is derived from an EMBL/GenBank/DDBJ whole genome shotgun (WGS) entry which is preliminary data.</text>
</comment>
<evidence type="ECO:0000256" key="1">
    <source>
        <dbReference type="SAM" id="Coils"/>
    </source>
</evidence>
<dbReference type="InterPro" id="IPR019673">
    <property type="entry name" value="Spore_germination_GerPC"/>
</dbReference>
<organism evidence="2 3">
    <name type="scientific">Lederbergia citrisecunda</name>
    <dbReference type="NCBI Taxonomy" id="2833583"/>
    <lineage>
        <taxon>Bacteria</taxon>
        <taxon>Bacillati</taxon>
        <taxon>Bacillota</taxon>
        <taxon>Bacilli</taxon>
        <taxon>Bacillales</taxon>
        <taxon>Bacillaceae</taxon>
        <taxon>Lederbergia</taxon>
    </lineage>
</organism>